<dbReference type="Proteomes" id="UP000184406">
    <property type="component" value="Unassembled WGS sequence"/>
</dbReference>
<dbReference type="InterPro" id="IPR025667">
    <property type="entry name" value="SprB_repeat"/>
</dbReference>
<dbReference type="SUPFAM" id="SSF89372">
    <property type="entry name" value="Fucose-specific lectin"/>
    <property type="match status" value="1"/>
</dbReference>
<evidence type="ECO:0000313" key="4">
    <source>
        <dbReference type="Proteomes" id="UP000184406"/>
    </source>
</evidence>
<dbReference type="EMBL" id="FQUX01000002">
    <property type="protein sequence ID" value="SHF04800.1"/>
    <property type="molecule type" value="Genomic_DNA"/>
</dbReference>
<dbReference type="InterPro" id="IPR013783">
    <property type="entry name" value="Ig-like_fold"/>
</dbReference>
<dbReference type="GO" id="GO:0005509">
    <property type="term" value="F:calcium ion binding"/>
    <property type="evidence" value="ECO:0007669"/>
    <property type="project" value="InterPro"/>
</dbReference>
<dbReference type="Pfam" id="PF00028">
    <property type="entry name" value="Cadherin"/>
    <property type="match status" value="1"/>
</dbReference>
<keyword evidence="4" id="KW-1185">Reference proteome</keyword>
<dbReference type="SUPFAM" id="SSF103647">
    <property type="entry name" value="TSP type-3 repeat"/>
    <property type="match status" value="1"/>
</dbReference>
<dbReference type="CDD" id="cd11304">
    <property type="entry name" value="Cadherin_repeat"/>
    <property type="match status" value="1"/>
</dbReference>
<evidence type="ECO:0000313" key="3">
    <source>
        <dbReference type="EMBL" id="SHF04800.1"/>
    </source>
</evidence>
<dbReference type="Gene3D" id="2.60.40.740">
    <property type="match status" value="1"/>
</dbReference>
<dbReference type="RefSeq" id="WP_072861261.1">
    <property type="nucleotide sequence ID" value="NZ_FQUX01000002.1"/>
</dbReference>
<dbReference type="Pfam" id="PF13585">
    <property type="entry name" value="CHU_C"/>
    <property type="match status" value="1"/>
</dbReference>
<protein>
    <submittedName>
        <fullName evidence="3">Gliding motility-associated C-terminal domain-containing protein</fullName>
    </submittedName>
</protein>
<feature type="compositionally biased region" description="Acidic residues" evidence="1">
    <location>
        <begin position="823"/>
        <end position="857"/>
    </location>
</feature>
<dbReference type="GO" id="GO:0016020">
    <property type="term" value="C:membrane"/>
    <property type="evidence" value="ECO:0007669"/>
    <property type="project" value="InterPro"/>
</dbReference>
<dbReference type="GO" id="GO:0007156">
    <property type="term" value="P:homophilic cell adhesion via plasma membrane adhesion molecules"/>
    <property type="evidence" value="ECO:0007669"/>
    <property type="project" value="InterPro"/>
</dbReference>
<dbReference type="InterPro" id="IPR028974">
    <property type="entry name" value="TSP_type-3_rpt"/>
</dbReference>
<dbReference type="PANTHER" id="PTHR10199:SF119">
    <property type="entry name" value="RE20510P"/>
    <property type="match status" value="1"/>
</dbReference>
<dbReference type="InterPro" id="IPR015919">
    <property type="entry name" value="Cadherin-like_sf"/>
</dbReference>
<dbReference type="Gene3D" id="4.10.1080.10">
    <property type="entry name" value="TSP type-3 repeat"/>
    <property type="match status" value="1"/>
</dbReference>
<feature type="domain" description="Cadherin" evidence="2">
    <location>
        <begin position="728"/>
        <end position="825"/>
    </location>
</feature>
<dbReference type="AlphaFoldDB" id="A0A1M4YGD6"/>
<dbReference type="NCBIfam" id="TIGR04131">
    <property type="entry name" value="Bac_Flav_CTERM"/>
    <property type="match status" value="1"/>
</dbReference>
<dbReference type="Pfam" id="PF13573">
    <property type="entry name" value="SprB"/>
    <property type="match status" value="1"/>
</dbReference>
<organism evidence="3 4">
    <name type="scientific">Arenibacter palladensis</name>
    <dbReference type="NCBI Taxonomy" id="237373"/>
    <lineage>
        <taxon>Bacteria</taxon>
        <taxon>Pseudomonadati</taxon>
        <taxon>Bacteroidota</taxon>
        <taxon>Flavobacteriia</taxon>
        <taxon>Flavobacteriales</taxon>
        <taxon>Flavobacteriaceae</taxon>
        <taxon>Arenibacter</taxon>
    </lineage>
</organism>
<sequence>MGPVGSNVISEDMSGYLAMTITENNTPVVLYHGQASNLIVKQLNNGSWETVGSDSSAFDRVFNQPSITATNDKIFVSQPGDDMMGMGSISAVYQFLDGVWSSTGGNTGIAKGNFQKDALAIDSNGMPLVAFVDYDNDYKISVLGFQNNEWIPVGNKGISAASATPVTMDLDSNDVPYIFYMDSSVEGKGTVQRYINNNWEVLGSIGFTTANGQSISIALDPNNVPYVVYSYYSGGYNLEVMKYNGSSWEMVGDPNFTGPTSDMDLDFSKDGTPYLAYTEGNNGYKEAVRRYVNGSWERVGNIGTSSGAAYGINMEFDSNDIPYIAYRDQGNGTKAAVKKFINNAWELVGVDGFTSGSTVYTTLAISPDDIPYVVYKDYANNGKISVHQFKNNTWEIVGLAGFSASRIEWPSIKVAKDGTVYCVYYSNYDKIFAKKFSDNSLPIITTTNEVSVAENETAVINVNATDNDGDSEGNGLSYSLSNDDNGGVDNDFFNLEPTTGELIFKEAPDYESPMDEGNDNGYKVQLSVTDFKGGTATQNILVSVTNVNDMVLDIGTSDVLCFEGNSGLANITVNQGNQGYNFELFLNENSFGETISTQNQNYSFNGLVAGNYSVRVTDNDGHTVTKDFVIDQPEVLRAIANTTLESYVGAKDGIIELTVSGGMPPYNFNWSRNETTSTISGLGQGVYSVTVEDVNGCTIDLPVTIESNSSPTILTTGSIMTTENSIEVIDMEVSDMEGDMEMNGITYAFTAENNGGEDNSFFSINADLGIIQFLTKPNFENPSDTNHDNIYQIQVTVQDSYGAKTLQDISITILDDVDDYDEDGIMDTEDLDNDNDGVVDTEDAFPYDESEDTDTDGDGIGNNADTDDDNDGVLDTEDAFPLDGSEDTDTDGDGIGNNVDEDHDNDGVVDSADAFPYDESEDTDTDGDGIGNNADTDDDNDGIPDLQDTFPGDSSPKVIPAQAFTPNGDGVNDYWIVPGIDNYPNNNVKVYNRSGNAVFETRNYQNNWNGAFNNNNGKLPAGSYFYVIDFGNGQKSLQGWIFINY</sequence>
<dbReference type="InterPro" id="IPR026341">
    <property type="entry name" value="T9SS_type_B"/>
</dbReference>
<dbReference type="OrthoDB" id="9805017at2"/>
<evidence type="ECO:0000259" key="2">
    <source>
        <dbReference type="PROSITE" id="PS50268"/>
    </source>
</evidence>
<dbReference type="InterPro" id="IPR002126">
    <property type="entry name" value="Cadherin-like_dom"/>
</dbReference>
<dbReference type="Gene3D" id="2.60.40.60">
    <property type="entry name" value="Cadherins"/>
    <property type="match status" value="1"/>
</dbReference>
<dbReference type="SUPFAM" id="SSF49313">
    <property type="entry name" value="Cadherin-like"/>
    <property type="match status" value="2"/>
</dbReference>
<proteinExistence type="predicted"/>
<name>A0A1M4YGD6_9FLAO</name>
<feature type="region of interest" description="Disordered" evidence="1">
    <location>
        <begin position="823"/>
        <end position="943"/>
    </location>
</feature>
<dbReference type="PROSITE" id="PS50268">
    <property type="entry name" value="CADHERIN_2"/>
    <property type="match status" value="2"/>
</dbReference>
<dbReference type="PANTHER" id="PTHR10199">
    <property type="entry name" value="THROMBOSPONDIN"/>
    <property type="match status" value="1"/>
</dbReference>
<feature type="compositionally biased region" description="Acidic residues" evidence="1">
    <location>
        <begin position="865"/>
        <end position="892"/>
    </location>
</feature>
<accession>A0A1M4YGD6</accession>
<gene>
    <name evidence="3" type="ORF">SAMN03080594_102434</name>
</gene>
<evidence type="ECO:0000256" key="1">
    <source>
        <dbReference type="SAM" id="MobiDB-lite"/>
    </source>
</evidence>
<dbReference type="Gene3D" id="2.60.40.10">
    <property type="entry name" value="Immunoglobulins"/>
    <property type="match status" value="1"/>
</dbReference>
<dbReference type="SMART" id="SM00112">
    <property type="entry name" value="CA"/>
    <property type="match status" value="2"/>
</dbReference>
<feature type="compositionally biased region" description="Acidic residues" evidence="1">
    <location>
        <begin position="916"/>
        <end position="927"/>
    </location>
</feature>
<feature type="domain" description="Cadherin" evidence="2">
    <location>
        <begin position="444"/>
        <end position="560"/>
    </location>
</feature>
<reference evidence="4" key="1">
    <citation type="submission" date="2016-11" db="EMBL/GenBank/DDBJ databases">
        <authorList>
            <person name="Varghese N."/>
            <person name="Submissions S."/>
        </authorList>
    </citation>
    <scope>NUCLEOTIDE SEQUENCE [LARGE SCALE GENOMIC DNA]</scope>
    <source>
        <strain evidence="4">DSM 17539</strain>
    </source>
</reference>